<evidence type="ECO:0000313" key="2">
    <source>
        <dbReference type="EMBL" id="AIU70154.1"/>
    </source>
</evidence>
<dbReference type="OrthoDB" id="86287at2157"/>
<feature type="transmembrane region" description="Helical" evidence="1">
    <location>
        <begin position="102"/>
        <end position="127"/>
    </location>
</feature>
<proteinExistence type="predicted"/>
<keyword evidence="1" id="KW-0472">Membrane</keyword>
<dbReference type="GO" id="GO:0140359">
    <property type="term" value="F:ABC-type transporter activity"/>
    <property type="evidence" value="ECO:0007669"/>
    <property type="project" value="InterPro"/>
</dbReference>
<organism evidence="2 3">
    <name type="scientific">Thermococcus eurythermalis</name>
    <dbReference type="NCBI Taxonomy" id="1505907"/>
    <lineage>
        <taxon>Archaea</taxon>
        <taxon>Methanobacteriati</taxon>
        <taxon>Methanobacteriota</taxon>
        <taxon>Thermococci</taxon>
        <taxon>Thermococcales</taxon>
        <taxon>Thermococcaceae</taxon>
        <taxon>Thermococcus</taxon>
    </lineage>
</organism>
<feature type="transmembrane region" description="Helical" evidence="1">
    <location>
        <begin position="18"/>
        <end position="36"/>
    </location>
</feature>
<feature type="transmembrane region" description="Helical" evidence="1">
    <location>
        <begin position="270"/>
        <end position="289"/>
    </location>
</feature>
<dbReference type="RefSeq" id="WP_050003129.1">
    <property type="nucleotide sequence ID" value="NZ_CP008887.1"/>
</dbReference>
<dbReference type="PANTHER" id="PTHR43471:SF12">
    <property type="entry name" value="HYPOTHETICAL MEMBRANE PROTEIN, CONSERVED"/>
    <property type="match status" value="1"/>
</dbReference>
<name>A0A097QUK0_9EURY</name>
<accession>A0A097QUK0</accession>
<feature type="transmembrane region" description="Helical" evidence="1">
    <location>
        <begin position="139"/>
        <end position="159"/>
    </location>
</feature>
<sequence>MFWGFEVEFMKGLRTKKLWAVLAIIITLYVPVFYALKREGITNDLEAIGEVINFSSGMALFFLGILAVVIGAGAINKEIEDGTIRIALSKSVTRLSYILGKYLGQLVVFGVAVVLTSVVTLAGLQWAGVSVGKITADVFLLNLLLLLTMLEFIAIGYIISTFVRSSGASLGVALGVFFLLHLLLPVVVSYEVGAPEDMSITESLDYRADYYAKYLFYSPSAQFSIIADSVNDYHEVTETIEINGETHTITDYKVEYAGVGQAIKKRSLNVALLVVMTLVYLGVATWRFLRMDLR</sequence>
<dbReference type="STRING" id="1505907.TEU_07315"/>
<dbReference type="Pfam" id="PF12679">
    <property type="entry name" value="ABC2_membrane_2"/>
    <property type="match status" value="1"/>
</dbReference>
<dbReference type="GeneID" id="25153246"/>
<dbReference type="KEGG" id="teu:TEU_07315"/>
<gene>
    <name evidence="2" type="ORF">TEU_07315</name>
</gene>
<dbReference type="AlphaFoldDB" id="A0A097QUK0"/>
<dbReference type="HOGENOM" id="CLU_854245_0_0_2"/>
<feature type="transmembrane region" description="Helical" evidence="1">
    <location>
        <begin position="171"/>
        <end position="190"/>
    </location>
</feature>
<dbReference type="GO" id="GO:0005886">
    <property type="term" value="C:plasma membrane"/>
    <property type="evidence" value="ECO:0007669"/>
    <property type="project" value="UniProtKB-SubCell"/>
</dbReference>
<dbReference type="EMBL" id="CP008887">
    <property type="protein sequence ID" value="AIU70154.1"/>
    <property type="molecule type" value="Genomic_DNA"/>
</dbReference>
<dbReference type="PANTHER" id="PTHR43471">
    <property type="entry name" value="ABC TRANSPORTER PERMEASE"/>
    <property type="match status" value="1"/>
</dbReference>
<feature type="transmembrane region" description="Helical" evidence="1">
    <location>
        <begin position="56"/>
        <end position="75"/>
    </location>
</feature>
<evidence type="ECO:0000256" key="1">
    <source>
        <dbReference type="SAM" id="Phobius"/>
    </source>
</evidence>
<evidence type="ECO:0008006" key="4">
    <source>
        <dbReference type="Google" id="ProtNLM"/>
    </source>
</evidence>
<evidence type="ECO:0000313" key="3">
    <source>
        <dbReference type="Proteomes" id="UP000029980"/>
    </source>
</evidence>
<keyword evidence="1" id="KW-1133">Transmembrane helix</keyword>
<reference evidence="2 3" key="1">
    <citation type="journal article" date="2015" name="Int. J. Syst. Evol. Microbiol.">
        <title>Thermococcus eurythermalis sp. nov., a conditional piezophilic hyperthermophilic archaeon with a wide temperature range isolated from an oil-immersed chimney in the Guaymas Basin.</title>
        <authorList>
            <person name="Zhao W."/>
            <person name="Zeng X."/>
            <person name="Xiao X."/>
        </authorList>
    </citation>
    <scope>NUCLEOTIDE SEQUENCE [LARGE SCALE GENOMIC DNA]</scope>
    <source>
        <strain evidence="2 3">A501</strain>
    </source>
</reference>
<dbReference type="Proteomes" id="UP000029980">
    <property type="component" value="Chromosome"/>
</dbReference>
<protein>
    <recommendedName>
        <fullName evidence="4">ABC transporter permease</fullName>
    </recommendedName>
</protein>
<keyword evidence="3" id="KW-1185">Reference proteome</keyword>
<keyword evidence="1" id="KW-0812">Transmembrane</keyword>